<dbReference type="GO" id="GO:1901135">
    <property type="term" value="P:carbohydrate derivative metabolic process"/>
    <property type="evidence" value="ECO:0007669"/>
    <property type="project" value="InterPro"/>
</dbReference>
<keyword evidence="5" id="KW-0479">Metal-binding</keyword>
<dbReference type="GO" id="GO:0046872">
    <property type="term" value="F:metal ion binding"/>
    <property type="evidence" value="ECO:0007669"/>
    <property type="project" value="UniProtKB-KW"/>
</dbReference>
<dbReference type="Gene3D" id="3.10.580.10">
    <property type="entry name" value="CBS-domain"/>
    <property type="match status" value="1"/>
</dbReference>
<feature type="domain" description="CBS" evidence="8">
    <location>
        <begin position="205"/>
        <end position="262"/>
    </location>
</feature>
<dbReference type="GO" id="GO:0005975">
    <property type="term" value="P:carbohydrate metabolic process"/>
    <property type="evidence" value="ECO:0007669"/>
    <property type="project" value="InterPro"/>
</dbReference>
<sequence>MKDRLPSPQETARRVLSVEIAGLTRLSDELPADFAPFVEAVLACKGRLIISGVGKSAHIGRKIAATLASTGTPSFFVHATEASHGDLGMIVPGDICLVISNSGQTTELTDLLDYCKRFDIPIAAVTSNPESVLARAGTFKLLIPKAEEACSIGMAPTTSTTITLALGDAVAVALMESRGFTPERFRNYHPGGKLGLQLAIVADLMHGAADLPLVSVDTLMPEVLLVMTSRGFGTALVTEDERLVGLITDGDLRRHMGNLLDHVAVDIATKAPTSVTRHDFAAEALAIMNRLKINVLPVVDEAARPVGILHMHDLLRAGLK</sequence>
<dbReference type="Pfam" id="PF00571">
    <property type="entry name" value="CBS"/>
    <property type="match status" value="2"/>
</dbReference>
<feature type="domain" description="SIS" evidence="9">
    <location>
        <begin position="37"/>
        <end position="180"/>
    </location>
</feature>
<dbReference type="Proteomes" id="UP000186098">
    <property type="component" value="Unassembled WGS sequence"/>
</dbReference>
<evidence type="ECO:0000259" key="8">
    <source>
        <dbReference type="PROSITE" id="PS51371"/>
    </source>
</evidence>
<keyword evidence="3 7" id="KW-0129">CBS domain</keyword>
<reference evidence="11" key="1">
    <citation type="submission" date="2017-01" db="EMBL/GenBank/DDBJ databases">
        <authorList>
            <person name="Varghese N."/>
            <person name="Submissions S."/>
        </authorList>
    </citation>
    <scope>NUCLEOTIDE SEQUENCE [LARGE SCALE GENOMIC DNA]</scope>
    <source>
        <strain evidence="11">DSM 18714</strain>
    </source>
</reference>
<feature type="site" description="Catalytically relevant" evidence="6">
    <location>
        <position position="189"/>
    </location>
</feature>
<dbReference type="InterPro" id="IPR050986">
    <property type="entry name" value="GutQ/KpsF_isomerases"/>
</dbReference>
<evidence type="ECO:0000256" key="2">
    <source>
        <dbReference type="ARBA" id="ARBA00022737"/>
    </source>
</evidence>
<dbReference type="AlphaFoldDB" id="A0A1N7N303"/>
<evidence type="ECO:0000256" key="7">
    <source>
        <dbReference type="PROSITE-ProRule" id="PRU00703"/>
    </source>
</evidence>
<evidence type="ECO:0000313" key="10">
    <source>
        <dbReference type="EMBL" id="SIS92499.1"/>
    </source>
</evidence>
<feature type="site" description="Catalytically relevant" evidence="6">
    <location>
        <position position="107"/>
    </location>
</feature>
<dbReference type="Pfam" id="PF01380">
    <property type="entry name" value="SIS"/>
    <property type="match status" value="1"/>
</dbReference>
<feature type="site" description="Catalytically relevant" evidence="6">
    <location>
        <position position="148"/>
    </location>
</feature>
<keyword evidence="10" id="KW-0413">Isomerase</keyword>
<dbReference type="SUPFAM" id="SSF53697">
    <property type="entry name" value="SIS domain"/>
    <property type="match status" value="1"/>
</dbReference>
<dbReference type="PROSITE" id="PS51464">
    <property type="entry name" value="SIS"/>
    <property type="match status" value="1"/>
</dbReference>
<dbReference type="GO" id="GO:0019146">
    <property type="term" value="F:arabinose-5-phosphate isomerase activity"/>
    <property type="evidence" value="ECO:0007669"/>
    <property type="project" value="UniProtKB-ARBA"/>
</dbReference>
<dbReference type="InterPro" id="IPR004800">
    <property type="entry name" value="KdsD/KpsF-type"/>
</dbReference>
<organism evidence="10 11">
    <name type="scientific">Phaeovulum vinaykumarii</name>
    <dbReference type="NCBI Taxonomy" id="407234"/>
    <lineage>
        <taxon>Bacteria</taxon>
        <taxon>Pseudomonadati</taxon>
        <taxon>Pseudomonadota</taxon>
        <taxon>Alphaproteobacteria</taxon>
        <taxon>Rhodobacterales</taxon>
        <taxon>Paracoccaceae</taxon>
        <taxon>Phaeovulum</taxon>
    </lineage>
</organism>
<dbReference type="PROSITE" id="PS51371">
    <property type="entry name" value="CBS"/>
    <property type="match status" value="2"/>
</dbReference>
<feature type="site" description="Catalytically relevant" evidence="6">
    <location>
        <position position="55"/>
    </location>
</feature>
<dbReference type="InterPro" id="IPR046342">
    <property type="entry name" value="CBS_dom_sf"/>
</dbReference>
<dbReference type="GO" id="GO:0097367">
    <property type="term" value="F:carbohydrate derivative binding"/>
    <property type="evidence" value="ECO:0007669"/>
    <property type="project" value="InterPro"/>
</dbReference>
<name>A0A1N7N303_9RHOB</name>
<dbReference type="InterPro" id="IPR046348">
    <property type="entry name" value="SIS_dom_sf"/>
</dbReference>
<evidence type="ECO:0000313" key="11">
    <source>
        <dbReference type="Proteomes" id="UP000186098"/>
    </source>
</evidence>
<dbReference type="PANTHER" id="PTHR42745">
    <property type="match status" value="1"/>
</dbReference>
<dbReference type="InterPro" id="IPR001347">
    <property type="entry name" value="SIS_dom"/>
</dbReference>
<evidence type="ECO:0000256" key="6">
    <source>
        <dbReference type="PIRSR" id="PIRSR004692-3"/>
    </source>
</evidence>
<dbReference type="SMART" id="SM00116">
    <property type="entry name" value="CBS"/>
    <property type="match status" value="2"/>
</dbReference>
<dbReference type="EMBL" id="FTOM01000014">
    <property type="protein sequence ID" value="SIS92499.1"/>
    <property type="molecule type" value="Genomic_DNA"/>
</dbReference>
<dbReference type="STRING" id="407234.SAMN05421795_11421"/>
<feature type="domain" description="CBS" evidence="8">
    <location>
        <begin position="268"/>
        <end position="320"/>
    </location>
</feature>
<dbReference type="CDD" id="cd05014">
    <property type="entry name" value="SIS_Kpsf"/>
    <property type="match status" value="1"/>
</dbReference>
<protein>
    <submittedName>
        <fullName evidence="10">Arabinose-5-phosphate isomerase</fullName>
    </submittedName>
</protein>
<proteinExistence type="inferred from homology"/>
<gene>
    <name evidence="10" type="ORF">SAMN05421795_11421</name>
</gene>
<keyword evidence="5" id="KW-0862">Zinc</keyword>
<dbReference type="PANTHER" id="PTHR42745:SF1">
    <property type="entry name" value="ARABINOSE 5-PHOSPHATE ISOMERASE KDSD"/>
    <property type="match status" value="1"/>
</dbReference>
<evidence type="ECO:0000256" key="1">
    <source>
        <dbReference type="ARBA" id="ARBA00008165"/>
    </source>
</evidence>
<dbReference type="OrthoDB" id="9762536at2"/>
<evidence type="ECO:0000256" key="3">
    <source>
        <dbReference type="ARBA" id="ARBA00023122"/>
    </source>
</evidence>
<keyword evidence="11" id="KW-1185">Reference proteome</keyword>
<accession>A0A1N7N303</accession>
<dbReference type="FunFam" id="3.40.50.10490:FF:000011">
    <property type="entry name" value="Arabinose 5-phosphate isomerase"/>
    <property type="match status" value="1"/>
</dbReference>
<dbReference type="PIRSF" id="PIRSF004692">
    <property type="entry name" value="KdsD_KpsF"/>
    <property type="match status" value="1"/>
</dbReference>
<keyword evidence="2" id="KW-0677">Repeat</keyword>
<dbReference type="NCBIfam" id="TIGR00393">
    <property type="entry name" value="kpsF"/>
    <property type="match status" value="1"/>
</dbReference>
<dbReference type="InterPro" id="IPR035474">
    <property type="entry name" value="SIS_Kpsf"/>
</dbReference>
<dbReference type="CDD" id="cd04604">
    <property type="entry name" value="CBS_pair_SIS_assoc"/>
    <property type="match status" value="1"/>
</dbReference>
<dbReference type="Gene3D" id="3.40.50.10490">
    <property type="entry name" value="Glucose-6-phosphate isomerase like protein, domain 1"/>
    <property type="match status" value="1"/>
</dbReference>
<evidence type="ECO:0000256" key="4">
    <source>
        <dbReference type="PIRNR" id="PIRNR004692"/>
    </source>
</evidence>
<comment type="similarity">
    <text evidence="1 4">Belongs to the SIS family. GutQ/KpsF subfamily.</text>
</comment>
<feature type="binding site" evidence="5">
    <location>
        <position position="78"/>
    </location>
    <ligand>
        <name>Zn(2+)</name>
        <dbReference type="ChEBI" id="CHEBI:29105"/>
    </ligand>
</feature>
<dbReference type="InterPro" id="IPR000644">
    <property type="entry name" value="CBS_dom"/>
</dbReference>
<dbReference type="RefSeq" id="WP_076367886.1">
    <property type="nucleotide sequence ID" value="NZ_FTOM01000014.1"/>
</dbReference>
<evidence type="ECO:0000256" key="5">
    <source>
        <dbReference type="PIRSR" id="PIRSR004692-2"/>
    </source>
</evidence>
<evidence type="ECO:0000259" key="9">
    <source>
        <dbReference type="PROSITE" id="PS51464"/>
    </source>
</evidence>